<feature type="region of interest" description="Disordered" evidence="1">
    <location>
        <begin position="1"/>
        <end position="31"/>
    </location>
</feature>
<name>A0A3N4JNK5_9PEZI</name>
<protein>
    <submittedName>
        <fullName evidence="2">Uncharacterized protein</fullName>
    </submittedName>
</protein>
<keyword evidence="3" id="KW-1185">Reference proteome</keyword>
<dbReference type="AlphaFoldDB" id="A0A3N4JNK5"/>
<evidence type="ECO:0000256" key="1">
    <source>
        <dbReference type="SAM" id="MobiDB-lite"/>
    </source>
</evidence>
<dbReference type="Proteomes" id="UP000276215">
    <property type="component" value="Unassembled WGS sequence"/>
</dbReference>
<evidence type="ECO:0000313" key="3">
    <source>
        <dbReference type="Proteomes" id="UP000276215"/>
    </source>
</evidence>
<sequence>METLLAADLAPATLSSQGGTQGLPLGSQRNVQRKDSTLELVSDINPLEGEDLSGDWWKVQGPPEELYISGDNPSSEKLKNEVKKWVQEVRNTCPLIMDGCDAPEVVVVDPPAYEQTGPSSPCLPTMYEENPAELHNIFPTTVIFGDEKYPVPPSGPISVNRTSTTQSHTHARRISTSSSVARSSTFSGSHVAGMDNRTIGSLEAISVNSRGSVKKKPKPPPPKQEFTSDGSLAYNAYFSPLPANNKVVTSQAPQVSARAEALKKFFGKKKAPGR</sequence>
<evidence type="ECO:0000313" key="2">
    <source>
        <dbReference type="EMBL" id="RPA98371.1"/>
    </source>
</evidence>
<proteinExistence type="predicted"/>
<feature type="compositionally biased region" description="Low complexity" evidence="1">
    <location>
        <begin position="175"/>
        <end position="189"/>
    </location>
</feature>
<dbReference type="EMBL" id="ML120396">
    <property type="protein sequence ID" value="RPA98371.1"/>
    <property type="molecule type" value="Genomic_DNA"/>
</dbReference>
<organism evidence="2 3">
    <name type="scientific">Choiromyces venosus 120613-1</name>
    <dbReference type="NCBI Taxonomy" id="1336337"/>
    <lineage>
        <taxon>Eukaryota</taxon>
        <taxon>Fungi</taxon>
        <taxon>Dikarya</taxon>
        <taxon>Ascomycota</taxon>
        <taxon>Pezizomycotina</taxon>
        <taxon>Pezizomycetes</taxon>
        <taxon>Pezizales</taxon>
        <taxon>Tuberaceae</taxon>
        <taxon>Choiromyces</taxon>
    </lineage>
</organism>
<reference evidence="2 3" key="1">
    <citation type="journal article" date="2018" name="Nat. Ecol. Evol.">
        <title>Pezizomycetes genomes reveal the molecular basis of ectomycorrhizal truffle lifestyle.</title>
        <authorList>
            <person name="Murat C."/>
            <person name="Payen T."/>
            <person name="Noel B."/>
            <person name="Kuo A."/>
            <person name="Morin E."/>
            <person name="Chen J."/>
            <person name="Kohler A."/>
            <person name="Krizsan K."/>
            <person name="Balestrini R."/>
            <person name="Da Silva C."/>
            <person name="Montanini B."/>
            <person name="Hainaut M."/>
            <person name="Levati E."/>
            <person name="Barry K.W."/>
            <person name="Belfiori B."/>
            <person name="Cichocki N."/>
            <person name="Clum A."/>
            <person name="Dockter R.B."/>
            <person name="Fauchery L."/>
            <person name="Guy J."/>
            <person name="Iotti M."/>
            <person name="Le Tacon F."/>
            <person name="Lindquist E.A."/>
            <person name="Lipzen A."/>
            <person name="Malagnac F."/>
            <person name="Mello A."/>
            <person name="Molinier V."/>
            <person name="Miyauchi S."/>
            <person name="Poulain J."/>
            <person name="Riccioni C."/>
            <person name="Rubini A."/>
            <person name="Sitrit Y."/>
            <person name="Splivallo R."/>
            <person name="Traeger S."/>
            <person name="Wang M."/>
            <person name="Zifcakova L."/>
            <person name="Wipf D."/>
            <person name="Zambonelli A."/>
            <person name="Paolocci F."/>
            <person name="Nowrousian M."/>
            <person name="Ottonello S."/>
            <person name="Baldrian P."/>
            <person name="Spatafora J.W."/>
            <person name="Henrissat B."/>
            <person name="Nagy L.G."/>
            <person name="Aury J.M."/>
            <person name="Wincker P."/>
            <person name="Grigoriev I.V."/>
            <person name="Bonfante P."/>
            <person name="Martin F.M."/>
        </authorList>
    </citation>
    <scope>NUCLEOTIDE SEQUENCE [LARGE SCALE GENOMIC DNA]</scope>
    <source>
        <strain evidence="2 3">120613-1</strain>
    </source>
</reference>
<feature type="region of interest" description="Disordered" evidence="1">
    <location>
        <begin position="160"/>
        <end position="229"/>
    </location>
</feature>
<feature type="compositionally biased region" description="Low complexity" evidence="1">
    <location>
        <begin position="1"/>
        <end position="14"/>
    </location>
</feature>
<accession>A0A3N4JNK5</accession>
<gene>
    <name evidence="2" type="ORF">L873DRAFT_1040331</name>
</gene>